<name>A0ABD1EW03_HYPHA</name>
<gene>
    <name evidence="5" type="ORF">ABEB36_004795</name>
</gene>
<reference evidence="5 6" key="1">
    <citation type="submission" date="2024-05" db="EMBL/GenBank/DDBJ databases">
        <title>Genetic variation in Jamaican populations of the coffee berry borer (Hypothenemus hampei).</title>
        <authorList>
            <person name="Errbii M."/>
            <person name="Myrie A."/>
        </authorList>
    </citation>
    <scope>NUCLEOTIDE SEQUENCE [LARGE SCALE GENOMIC DNA]</scope>
    <source>
        <strain evidence="5">JA-Hopewell-2020-01-JO</strain>
        <tissue evidence="5">Whole body</tissue>
    </source>
</reference>
<evidence type="ECO:0000313" key="6">
    <source>
        <dbReference type="Proteomes" id="UP001566132"/>
    </source>
</evidence>
<dbReference type="InterPro" id="IPR026060">
    <property type="entry name" value="AMY1"/>
</dbReference>
<dbReference type="GO" id="GO:0005634">
    <property type="term" value="C:nucleus"/>
    <property type="evidence" value="ECO:0007669"/>
    <property type="project" value="UniProtKB-SubCell"/>
</dbReference>
<comment type="caution">
    <text evidence="5">The sequence shown here is derived from an EMBL/GenBank/DDBJ whole genome shotgun (WGS) entry which is preliminary data.</text>
</comment>
<dbReference type="Proteomes" id="UP001566132">
    <property type="component" value="Unassembled WGS sequence"/>
</dbReference>
<evidence type="ECO:0000256" key="3">
    <source>
        <dbReference type="ARBA" id="ARBA00023242"/>
    </source>
</evidence>
<keyword evidence="3" id="KW-0539">Nucleus</keyword>
<evidence type="ECO:0000256" key="4">
    <source>
        <dbReference type="SAM" id="MobiDB-lite"/>
    </source>
</evidence>
<dbReference type="PRINTS" id="PR02028">
    <property type="entry name" value="CMYCBINDINGP"/>
</dbReference>
<organism evidence="5 6">
    <name type="scientific">Hypothenemus hampei</name>
    <name type="common">Coffee berry borer</name>
    <dbReference type="NCBI Taxonomy" id="57062"/>
    <lineage>
        <taxon>Eukaryota</taxon>
        <taxon>Metazoa</taxon>
        <taxon>Ecdysozoa</taxon>
        <taxon>Arthropoda</taxon>
        <taxon>Hexapoda</taxon>
        <taxon>Insecta</taxon>
        <taxon>Pterygota</taxon>
        <taxon>Neoptera</taxon>
        <taxon>Endopterygota</taxon>
        <taxon>Coleoptera</taxon>
        <taxon>Polyphaga</taxon>
        <taxon>Cucujiformia</taxon>
        <taxon>Curculionidae</taxon>
        <taxon>Scolytinae</taxon>
        <taxon>Hypothenemus</taxon>
    </lineage>
</organism>
<dbReference type="AlphaFoldDB" id="A0ABD1EW03"/>
<evidence type="ECO:0008006" key="7">
    <source>
        <dbReference type="Google" id="ProtNLM"/>
    </source>
</evidence>
<accession>A0ABD1EW03</accession>
<comment type="similarity">
    <text evidence="2">Belongs to the AMY1 family.</text>
</comment>
<feature type="region of interest" description="Disordered" evidence="4">
    <location>
        <begin position="85"/>
        <end position="115"/>
    </location>
</feature>
<evidence type="ECO:0000313" key="5">
    <source>
        <dbReference type="EMBL" id="KAL1505173.1"/>
    </source>
</evidence>
<evidence type="ECO:0000256" key="2">
    <source>
        <dbReference type="ARBA" id="ARBA00009389"/>
    </source>
</evidence>
<dbReference type="PANTHER" id="PTHR13168">
    <property type="entry name" value="ASSOCIATE OF C-MYC AMY-1"/>
    <property type="match status" value="1"/>
</dbReference>
<protein>
    <recommendedName>
        <fullName evidence="7">c-Myc-binding protein</fullName>
    </recommendedName>
</protein>
<evidence type="ECO:0000256" key="1">
    <source>
        <dbReference type="ARBA" id="ARBA00004123"/>
    </source>
</evidence>
<proteinExistence type="inferred from homology"/>
<keyword evidence="6" id="KW-1185">Reference proteome</keyword>
<dbReference type="EMBL" id="JBDJPC010000004">
    <property type="protein sequence ID" value="KAL1505173.1"/>
    <property type="molecule type" value="Genomic_DNA"/>
</dbReference>
<sequence length="153" mass="17006">MTSPNPSYKPSEGKREEFRKYLEKNGVMDALTRVLVHLYEEVDKPEDALEYIRDRLSIISGLETNKQLQLRLSDAETRIRELEAQLHGGVDQGEEQPDATMSAGGSQSELPVGEQLEDAVQDEQVINIEPVVVEVPSQDVKGADSGQSQETPQ</sequence>
<comment type="subcellular location">
    <subcellularLocation>
        <location evidence="1">Nucleus</location>
    </subcellularLocation>
</comment>
<dbReference type="PANTHER" id="PTHR13168:SF0">
    <property type="entry name" value="C-MYC-BINDING PROTEIN"/>
    <property type="match status" value="1"/>
</dbReference>